<dbReference type="InterPro" id="IPR024775">
    <property type="entry name" value="DinB-like"/>
</dbReference>
<feature type="domain" description="DinB-like" evidence="1">
    <location>
        <begin position="9"/>
        <end position="144"/>
    </location>
</feature>
<dbReference type="EMBL" id="VFWZ01000002">
    <property type="protein sequence ID" value="TPN88053.1"/>
    <property type="molecule type" value="Genomic_DNA"/>
</dbReference>
<dbReference type="Proteomes" id="UP000315540">
    <property type="component" value="Unassembled WGS sequence"/>
</dbReference>
<organism evidence="2 3">
    <name type="scientific">Aquimarina algicola</name>
    <dbReference type="NCBI Taxonomy" id="2589995"/>
    <lineage>
        <taxon>Bacteria</taxon>
        <taxon>Pseudomonadati</taxon>
        <taxon>Bacteroidota</taxon>
        <taxon>Flavobacteriia</taxon>
        <taxon>Flavobacteriales</taxon>
        <taxon>Flavobacteriaceae</taxon>
        <taxon>Aquimarina</taxon>
    </lineage>
</organism>
<dbReference type="SUPFAM" id="SSF109854">
    <property type="entry name" value="DinB/YfiT-like putative metalloenzymes"/>
    <property type="match status" value="1"/>
</dbReference>
<dbReference type="AlphaFoldDB" id="A0A504JK98"/>
<comment type="caution">
    <text evidence="2">The sequence shown here is derived from an EMBL/GenBank/DDBJ whole genome shotgun (WGS) entry which is preliminary data.</text>
</comment>
<dbReference type="Gene3D" id="1.20.120.450">
    <property type="entry name" value="dinb family like domain"/>
    <property type="match status" value="1"/>
</dbReference>
<proteinExistence type="predicted"/>
<dbReference type="InterPro" id="IPR034660">
    <property type="entry name" value="DinB/YfiT-like"/>
</dbReference>
<gene>
    <name evidence="2" type="ORF">FHK87_04300</name>
</gene>
<dbReference type="OrthoDB" id="4295522at2"/>
<reference evidence="2 3" key="1">
    <citation type="submission" date="2019-06" db="EMBL/GenBank/DDBJ databases">
        <authorList>
            <person name="Meng X."/>
        </authorList>
    </citation>
    <scope>NUCLEOTIDE SEQUENCE [LARGE SCALE GENOMIC DNA]</scope>
    <source>
        <strain evidence="2 3">M625</strain>
    </source>
</reference>
<name>A0A504JK98_9FLAO</name>
<evidence type="ECO:0000259" key="1">
    <source>
        <dbReference type="Pfam" id="PF12867"/>
    </source>
</evidence>
<keyword evidence="3" id="KW-1185">Reference proteome</keyword>
<evidence type="ECO:0000313" key="2">
    <source>
        <dbReference type="EMBL" id="TPN88053.1"/>
    </source>
</evidence>
<evidence type="ECO:0000313" key="3">
    <source>
        <dbReference type="Proteomes" id="UP000315540"/>
    </source>
</evidence>
<protein>
    <submittedName>
        <fullName evidence="2">DinB family protein</fullName>
    </submittedName>
</protein>
<dbReference type="Pfam" id="PF12867">
    <property type="entry name" value="DinB_2"/>
    <property type="match status" value="1"/>
</dbReference>
<sequence>MESVFTVWETSRNLYLDYFDKYTLEQLNKIPNGFNNNLIWNIGHIIVAQQALIYKGSNLKGYISDELFELYKHGTKPTGLITESEMEALKILLISMIEKTKTDFYNGIFNTYNERMTGTGFYLSSLMDAFEFNNYHEGLHLGHMMSIRKFI</sequence>
<accession>A0A504JK98</accession>